<dbReference type="GO" id="GO:0002161">
    <property type="term" value="F:aminoacyl-tRNA deacylase activity"/>
    <property type="evidence" value="ECO:0007669"/>
    <property type="project" value="InterPro"/>
</dbReference>
<organism evidence="2 3">
    <name type="scientific">Candidatus Magasanikbacteria bacterium CG11_big_fil_rev_8_21_14_0_20_39_34</name>
    <dbReference type="NCBI Taxonomy" id="1974653"/>
    <lineage>
        <taxon>Bacteria</taxon>
        <taxon>Candidatus Magasanikiibacteriota</taxon>
    </lineage>
</organism>
<dbReference type="SUPFAM" id="SSF55826">
    <property type="entry name" value="YbaK/ProRS associated domain"/>
    <property type="match status" value="1"/>
</dbReference>
<proteinExistence type="predicted"/>
<dbReference type="Pfam" id="PF04073">
    <property type="entry name" value="tRNA_edit"/>
    <property type="match status" value="1"/>
</dbReference>
<comment type="caution">
    <text evidence="2">The sequence shown here is derived from an EMBL/GenBank/DDBJ whole genome shotgun (WGS) entry which is preliminary data.</text>
</comment>
<reference evidence="2 3" key="1">
    <citation type="submission" date="2017-09" db="EMBL/GenBank/DDBJ databases">
        <title>Depth-based differentiation of microbial function through sediment-hosted aquifers and enrichment of novel symbionts in the deep terrestrial subsurface.</title>
        <authorList>
            <person name="Probst A.J."/>
            <person name="Ladd B."/>
            <person name="Jarett J.K."/>
            <person name="Geller-Mcgrath D.E."/>
            <person name="Sieber C.M."/>
            <person name="Emerson J.B."/>
            <person name="Anantharaman K."/>
            <person name="Thomas B.C."/>
            <person name="Malmstrom R."/>
            <person name="Stieglmeier M."/>
            <person name="Klingl A."/>
            <person name="Woyke T."/>
            <person name="Ryan C.M."/>
            <person name="Banfield J.F."/>
        </authorList>
    </citation>
    <scope>NUCLEOTIDE SEQUENCE [LARGE SCALE GENOMIC DNA]</scope>
    <source>
        <strain evidence="2">CG11_big_fil_rev_8_21_14_0_20_39_34</strain>
    </source>
</reference>
<dbReference type="EMBL" id="PCWN01000007">
    <property type="protein sequence ID" value="PIR04043.1"/>
    <property type="molecule type" value="Genomic_DNA"/>
</dbReference>
<dbReference type="AlphaFoldDB" id="A0A2H0N574"/>
<dbReference type="Proteomes" id="UP000229600">
    <property type="component" value="Unassembled WGS sequence"/>
</dbReference>
<protein>
    <recommendedName>
        <fullName evidence="1">YbaK/aminoacyl-tRNA synthetase-associated domain-containing protein</fullName>
    </recommendedName>
</protein>
<feature type="domain" description="YbaK/aminoacyl-tRNA synthetase-associated" evidence="1">
    <location>
        <begin position="45"/>
        <end position="161"/>
    </location>
</feature>
<evidence type="ECO:0000313" key="3">
    <source>
        <dbReference type="Proteomes" id="UP000229600"/>
    </source>
</evidence>
<name>A0A2H0N574_9BACT</name>
<dbReference type="Gene3D" id="3.90.960.10">
    <property type="entry name" value="YbaK/aminoacyl-tRNA synthetase-associated domain"/>
    <property type="match status" value="1"/>
</dbReference>
<dbReference type="InterPro" id="IPR036754">
    <property type="entry name" value="YbaK/aa-tRNA-synt-asso_dom_sf"/>
</dbReference>
<evidence type="ECO:0000259" key="1">
    <source>
        <dbReference type="Pfam" id="PF04073"/>
    </source>
</evidence>
<sequence length="178" mass="19466">MELQFVSALSQEGLLADSVKKQVEKLKNENIEAVAIDPQFMGGFELCEKYGVKPEDGANCVVIEGIRGEESTFAACLIPVNCKKADFNGVVRKHLGVRRVSLANLNFVLEKTGMEYGSITVVGLPTDWKIFIDPSVVSREKIIIGSGLQKSKLRIPTTLLLELPGAEVLEGLCKEKTE</sequence>
<gene>
    <name evidence="2" type="ORF">COV59_02555</name>
</gene>
<dbReference type="InterPro" id="IPR007214">
    <property type="entry name" value="YbaK/aa-tRNA-synth-assoc-dom"/>
</dbReference>
<evidence type="ECO:0000313" key="2">
    <source>
        <dbReference type="EMBL" id="PIR04043.1"/>
    </source>
</evidence>
<accession>A0A2H0N574</accession>